<dbReference type="Gene3D" id="3.90.550.10">
    <property type="entry name" value="Spore Coat Polysaccharide Biosynthesis Protein SpsA, Chain A"/>
    <property type="match status" value="1"/>
</dbReference>
<comment type="similarity">
    <text evidence="1">Belongs to the glycosyltransferase 2 family.</text>
</comment>
<protein>
    <submittedName>
        <fullName evidence="5">Glycosyl transferase family 2</fullName>
    </submittedName>
</protein>
<evidence type="ECO:0000256" key="1">
    <source>
        <dbReference type="ARBA" id="ARBA00006739"/>
    </source>
</evidence>
<sequence>MVKTAVLMATYNGEKFVKEQLESIKNQELKPDYVFIRDDQSTDSTVEIVKSFIEENSLSNWIIEKNKKNLGWRLNFRALLFDVLNYEVDYVFFSDQDDTWYLDKNRKQVDIMENNKEIDVLSADIDIIKISEEATVPNQYKFKDDSQKISQYPNNINYVNYRQGWTFCIRKSFLDQITPKWTEDRILSHDNLFAGISGFLGTGYNLNEAVGVHKRHGGNASGNLLNLKQPYSRHVSELLIVLSYYQILYDVAQERNSDKSGLVKNYLNFYLQRYNNAKDRRFSGTIRQLLFSRKYYVDFSNWARDIVFLFKK</sequence>
<organism evidence="5 6">
    <name type="scientific">Floricoccus tropicus</name>
    <dbReference type="NCBI Taxonomy" id="1859473"/>
    <lineage>
        <taxon>Bacteria</taxon>
        <taxon>Bacillati</taxon>
        <taxon>Bacillota</taxon>
        <taxon>Bacilli</taxon>
        <taxon>Lactobacillales</taxon>
        <taxon>Streptococcaceae</taxon>
        <taxon>Floricoccus</taxon>
    </lineage>
</organism>
<keyword evidence="2" id="KW-0328">Glycosyltransferase</keyword>
<proteinExistence type="inferred from homology"/>
<evidence type="ECO:0000313" key="5">
    <source>
        <dbReference type="EMBL" id="OFI48729.1"/>
    </source>
</evidence>
<dbReference type="Proteomes" id="UP000178622">
    <property type="component" value="Unassembled WGS sequence"/>
</dbReference>
<keyword evidence="3 5" id="KW-0808">Transferase</keyword>
<keyword evidence="6" id="KW-1185">Reference proteome</keyword>
<dbReference type="Pfam" id="PF00535">
    <property type="entry name" value="Glycos_transf_2"/>
    <property type="match status" value="1"/>
</dbReference>
<evidence type="ECO:0000256" key="3">
    <source>
        <dbReference type="ARBA" id="ARBA00022679"/>
    </source>
</evidence>
<dbReference type="OrthoDB" id="9802649at2"/>
<gene>
    <name evidence="5" type="ORF">BG261_07505</name>
</gene>
<reference evidence="6" key="1">
    <citation type="submission" date="2016-09" db="EMBL/GenBank/DDBJ databases">
        <title>Draft genome sequence of a novel species of the family Streptococcaceae isolated from flowers.</title>
        <authorList>
            <person name="Chuah L.-O."/>
            <person name="Yap K.-P."/>
            <person name="Thong K.L."/>
            <person name="Liong M.T."/>
            <person name="Ahmad R."/>
            <person name="Rusul G."/>
        </authorList>
    </citation>
    <scope>NUCLEOTIDE SEQUENCE [LARGE SCALE GENOMIC DNA]</scope>
    <source>
        <strain evidence="6">DF1</strain>
    </source>
</reference>
<evidence type="ECO:0000256" key="2">
    <source>
        <dbReference type="ARBA" id="ARBA00022676"/>
    </source>
</evidence>
<dbReference type="InterPro" id="IPR001173">
    <property type="entry name" value="Glyco_trans_2-like"/>
</dbReference>
<dbReference type="InterPro" id="IPR050834">
    <property type="entry name" value="Glycosyltransf_2"/>
</dbReference>
<feature type="domain" description="Glycosyltransferase 2-like" evidence="4">
    <location>
        <begin position="6"/>
        <end position="136"/>
    </location>
</feature>
<dbReference type="PANTHER" id="PTHR43685:SF5">
    <property type="entry name" value="GLYCOSYLTRANSFERASE EPSE-RELATED"/>
    <property type="match status" value="1"/>
</dbReference>
<accession>A0A1E8GKG7</accession>
<dbReference type="InterPro" id="IPR029044">
    <property type="entry name" value="Nucleotide-diphossugar_trans"/>
</dbReference>
<dbReference type="PANTHER" id="PTHR43685">
    <property type="entry name" value="GLYCOSYLTRANSFERASE"/>
    <property type="match status" value="1"/>
</dbReference>
<dbReference type="STRING" id="1859473.BG261_07505"/>
<evidence type="ECO:0000313" key="6">
    <source>
        <dbReference type="Proteomes" id="UP000178622"/>
    </source>
</evidence>
<dbReference type="EMBL" id="MKIR01000024">
    <property type="protein sequence ID" value="OFI48729.1"/>
    <property type="molecule type" value="Genomic_DNA"/>
</dbReference>
<dbReference type="RefSeq" id="WP_070793113.1">
    <property type="nucleotide sequence ID" value="NZ_MKIR01000024.1"/>
</dbReference>
<dbReference type="SUPFAM" id="SSF53448">
    <property type="entry name" value="Nucleotide-diphospho-sugar transferases"/>
    <property type="match status" value="1"/>
</dbReference>
<comment type="caution">
    <text evidence="5">The sequence shown here is derived from an EMBL/GenBank/DDBJ whole genome shotgun (WGS) entry which is preliminary data.</text>
</comment>
<dbReference type="GO" id="GO:0016757">
    <property type="term" value="F:glycosyltransferase activity"/>
    <property type="evidence" value="ECO:0007669"/>
    <property type="project" value="UniProtKB-KW"/>
</dbReference>
<evidence type="ECO:0000259" key="4">
    <source>
        <dbReference type="Pfam" id="PF00535"/>
    </source>
</evidence>
<dbReference type="AlphaFoldDB" id="A0A1E8GKG7"/>
<name>A0A1E8GKG7_9LACT</name>